<dbReference type="Pfam" id="PF00768">
    <property type="entry name" value="Peptidase_S11"/>
    <property type="match status" value="1"/>
</dbReference>
<feature type="binding site" evidence="8">
    <location>
        <position position="227"/>
    </location>
    <ligand>
        <name>substrate</name>
    </ligand>
</feature>
<evidence type="ECO:0000256" key="4">
    <source>
        <dbReference type="ARBA" id="ARBA00022960"/>
    </source>
</evidence>
<evidence type="ECO:0000256" key="9">
    <source>
        <dbReference type="RuleBase" id="RU004016"/>
    </source>
</evidence>
<accession>A0A151B5C0</accession>
<comment type="caution">
    <text evidence="13">The sequence shown here is derived from an EMBL/GenBank/DDBJ whole genome shotgun (WGS) entry which is preliminary data.</text>
</comment>
<keyword evidence="10" id="KW-1133">Transmembrane helix</keyword>
<dbReference type="GO" id="GO:0006508">
    <property type="term" value="P:proteolysis"/>
    <property type="evidence" value="ECO:0007669"/>
    <property type="project" value="InterPro"/>
</dbReference>
<evidence type="ECO:0000256" key="1">
    <source>
        <dbReference type="ARBA" id="ARBA00007164"/>
    </source>
</evidence>
<feature type="transmembrane region" description="Helical" evidence="10">
    <location>
        <begin position="379"/>
        <end position="403"/>
    </location>
</feature>
<dbReference type="GO" id="GO:0009002">
    <property type="term" value="F:serine-type D-Ala-D-Ala carboxypeptidase activity"/>
    <property type="evidence" value="ECO:0007669"/>
    <property type="project" value="UniProtKB-EC"/>
</dbReference>
<reference evidence="13 14" key="1">
    <citation type="submission" date="2016-02" db="EMBL/GenBank/DDBJ databases">
        <title>Genome sequence of Clostridium tepidiprofundi DSM 19306.</title>
        <authorList>
            <person name="Poehlein A."/>
            <person name="Daniel R."/>
        </authorList>
    </citation>
    <scope>NUCLEOTIDE SEQUENCE [LARGE SCALE GENOMIC DNA]</scope>
    <source>
        <strain evidence="13 14">DSM 19306</strain>
    </source>
</reference>
<keyword evidence="14" id="KW-1185">Reference proteome</keyword>
<keyword evidence="10" id="KW-0472">Membrane</keyword>
<protein>
    <submittedName>
        <fullName evidence="13">D-alanyl-D-alanine carboxypeptidase DacB</fullName>
        <ecNumber evidence="13">3.4.16.4</ecNumber>
    </submittedName>
</protein>
<keyword evidence="13" id="KW-0121">Carboxypeptidase</keyword>
<dbReference type="SUPFAM" id="SSF56601">
    <property type="entry name" value="beta-lactamase/transpeptidase-like"/>
    <property type="match status" value="1"/>
</dbReference>
<evidence type="ECO:0000256" key="6">
    <source>
        <dbReference type="ARBA" id="ARBA00023316"/>
    </source>
</evidence>
<sequence length="416" mass="46811">MKNVKKTILFTLIFTMLLSFSAFAAQPVPELIGTSAISVDMDTNEIIYTKNIDAKVYPASITKLLTSILLAENKSKTDMLKYTKSASLQPAYSYGVNIYKVNIGDPMSADNVMDGLLLYSGNDFAYMVADNVAGNVENFAKLMNKKAKQLGMLHSNFVTPNGLDSNTDDHYTTAYDLTKLAKAAYENDWVRESMGKKTSIIGFANGPKAKVTNRNKLLGIDGCIGGKTGFTDKAGRCLVAIYNRNDRHIIGVVMNSEYDTKDTKVFEDMQKLIDWSYNATKDTLIDKNTKVYTVKASYKVIPFIGPEKSIEIPLEVRTNIDYYNNDIVPKKTFDIGNIDPWKLDKKTSLGTMTITQRDYSKTYDLYSTITTKDILHDNMLIYIAAGVGIVVILILLFALIISIKKRKNRRRRRRYY</sequence>
<keyword evidence="2 11" id="KW-0732">Signal</keyword>
<feature type="signal peptide" evidence="11">
    <location>
        <begin position="1"/>
        <end position="24"/>
    </location>
</feature>
<keyword evidence="5" id="KW-0573">Peptidoglycan synthesis</keyword>
<feature type="chain" id="PRO_5007577971" evidence="11">
    <location>
        <begin position="25"/>
        <end position="416"/>
    </location>
</feature>
<dbReference type="GO" id="GO:0009252">
    <property type="term" value="P:peptidoglycan biosynthetic process"/>
    <property type="evidence" value="ECO:0007669"/>
    <property type="project" value="UniProtKB-KW"/>
</dbReference>
<keyword evidence="3 13" id="KW-0378">Hydrolase</keyword>
<evidence type="ECO:0000256" key="11">
    <source>
        <dbReference type="SAM" id="SignalP"/>
    </source>
</evidence>
<organism evidence="13 14">
    <name type="scientific">Clostridium tepidiprofundi DSM 19306</name>
    <dbReference type="NCBI Taxonomy" id="1121338"/>
    <lineage>
        <taxon>Bacteria</taxon>
        <taxon>Bacillati</taxon>
        <taxon>Bacillota</taxon>
        <taxon>Clostridia</taxon>
        <taxon>Eubacteriales</taxon>
        <taxon>Clostridiaceae</taxon>
        <taxon>Clostridium</taxon>
    </lineage>
</organism>
<evidence type="ECO:0000313" key="14">
    <source>
        <dbReference type="Proteomes" id="UP000075531"/>
    </source>
</evidence>
<name>A0A151B5C0_9CLOT</name>
<dbReference type="InterPro" id="IPR018044">
    <property type="entry name" value="Peptidase_S11"/>
</dbReference>
<evidence type="ECO:0000313" key="13">
    <source>
        <dbReference type="EMBL" id="KYH35003.1"/>
    </source>
</evidence>
<feature type="domain" description="Peptidase S11 D-alanyl-D-alanine carboxypeptidase A N-terminal" evidence="12">
    <location>
        <begin position="29"/>
        <end position="256"/>
    </location>
</feature>
<keyword evidence="10" id="KW-0812">Transmembrane</keyword>
<dbReference type="PANTHER" id="PTHR21581:SF26">
    <property type="entry name" value="D-ALANYL-D-ALANINE ENDOPEPTIDASE"/>
    <property type="match status" value="1"/>
</dbReference>
<dbReference type="AlphaFoldDB" id="A0A151B5C0"/>
<evidence type="ECO:0000256" key="3">
    <source>
        <dbReference type="ARBA" id="ARBA00022801"/>
    </source>
</evidence>
<keyword evidence="4" id="KW-0133">Cell shape</keyword>
<evidence type="ECO:0000256" key="7">
    <source>
        <dbReference type="PIRSR" id="PIRSR618044-1"/>
    </source>
</evidence>
<feature type="active site" description="Acyl-ester intermediate" evidence="7">
    <location>
        <position position="60"/>
    </location>
</feature>
<evidence type="ECO:0000256" key="8">
    <source>
        <dbReference type="PIRSR" id="PIRSR618044-2"/>
    </source>
</evidence>
<evidence type="ECO:0000256" key="10">
    <source>
        <dbReference type="SAM" id="Phobius"/>
    </source>
</evidence>
<gene>
    <name evidence="13" type="primary">dacB_2</name>
    <name evidence="13" type="ORF">CLTEP_09960</name>
</gene>
<dbReference type="RefSeq" id="WP_242863868.1">
    <property type="nucleotide sequence ID" value="NZ_LTBA01000007.1"/>
</dbReference>
<dbReference type="Gene3D" id="3.40.710.10">
    <property type="entry name" value="DD-peptidase/beta-lactamase superfamily"/>
    <property type="match status" value="1"/>
</dbReference>
<evidence type="ECO:0000259" key="12">
    <source>
        <dbReference type="Pfam" id="PF00768"/>
    </source>
</evidence>
<dbReference type="PANTHER" id="PTHR21581">
    <property type="entry name" value="D-ALANYL-D-ALANINE CARBOXYPEPTIDASE"/>
    <property type="match status" value="1"/>
</dbReference>
<dbReference type="Proteomes" id="UP000075531">
    <property type="component" value="Unassembled WGS sequence"/>
</dbReference>
<dbReference type="PATRIC" id="fig|1121338.3.peg.1029"/>
<feature type="active site" description="Proton acceptor" evidence="7">
    <location>
        <position position="63"/>
    </location>
</feature>
<comment type="similarity">
    <text evidence="1 9">Belongs to the peptidase S11 family.</text>
</comment>
<dbReference type="GO" id="GO:0008360">
    <property type="term" value="P:regulation of cell shape"/>
    <property type="evidence" value="ECO:0007669"/>
    <property type="project" value="UniProtKB-KW"/>
</dbReference>
<dbReference type="InterPro" id="IPR012338">
    <property type="entry name" value="Beta-lactam/transpept-like"/>
</dbReference>
<dbReference type="GO" id="GO:0071555">
    <property type="term" value="P:cell wall organization"/>
    <property type="evidence" value="ECO:0007669"/>
    <property type="project" value="UniProtKB-KW"/>
</dbReference>
<feature type="active site" evidence="7">
    <location>
        <position position="120"/>
    </location>
</feature>
<dbReference type="PRINTS" id="PR00725">
    <property type="entry name" value="DADACBPTASE1"/>
</dbReference>
<dbReference type="InterPro" id="IPR001967">
    <property type="entry name" value="Peptidase_S11_N"/>
</dbReference>
<evidence type="ECO:0000256" key="5">
    <source>
        <dbReference type="ARBA" id="ARBA00022984"/>
    </source>
</evidence>
<proteinExistence type="inferred from homology"/>
<evidence type="ECO:0000256" key="2">
    <source>
        <dbReference type="ARBA" id="ARBA00022729"/>
    </source>
</evidence>
<keyword evidence="13" id="KW-0645">Protease</keyword>
<dbReference type="EMBL" id="LTBA01000007">
    <property type="protein sequence ID" value="KYH35003.1"/>
    <property type="molecule type" value="Genomic_DNA"/>
</dbReference>
<dbReference type="STRING" id="1121338.CLTEP_09960"/>
<dbReference type="EC" id="3.4.16.4" evidence="13"/>
<keyword evidence="6" id="KW-0961">Cell wall biogenesis/degradation</keyword>